<evidence type="ECO:0000313" key="3">
    <source>
        <dbReference type="Proteomes" id="UP000076532"/>
    </source>
</evidence>
<name>A0A166UDZ2_9AGAM</name>
<evidence type="ECO:0000313" key="2">
    <source>
        <dbReference type="EMBL" id="KZP31600.1"/>
    </source>
</evidence>
<feature type="non-terminal residue" evidence="2">
    <location>
        <position position="296"/>
    </location>
</feature>
<dbReference type="Proteomes" id="UP000076532">
    <property type="component" value="Unassembled WGS sequence"/>
</dbReference>
<sequence length="296" mass="32875">MTNPRKFVDLMFKTTGKYANWELAKEIRVGDYGDVDRKTGAFEKDGNIYDEGLIPNKTDEDNIVLGQLLDHWKVSTNTARQCHFSAGPEIKLAGMVDVALTGTWEFSGQRGAVLLMHLPQLYTIPNNKLLKRLYDVKELKGKYIVSDAYTCPASSLYLSGKSDEQVTFTLHADIDPSVAALAGVPIGLGGGAKAGWSASNVTGMHQSAGSVKSTGRYTPLFTLKRRKWYEMFRGHPVKPIPEGDDRWEDKELPWGPLDSDGEDALDGGEDDDEYSDIEDVSDEVRRLPRTTSQLHM</sequence>
<proteinExistence type="predicted"/>
<evidence type="ECO:0000256" key="1">
    <source>
        <dbReference type="SAM" id="MobiDB-lite"/>
    </source>
</evidence>
<feature type="region of interest" description="Disordered" evidence="1">
    <location>
        <begin position="239"/>
        <end position="296"/>
    </location>
</feature>
<feature type="compositionally biased region" description="Basic and acidic residues" evidence="1">
    <location>
        <begin position="241"/>
        <end position="252"/>
    </location>
</feature>
<keyword evidence="3" id="KW-1185">Reference proteome</keyword>
<accession>A0A166UDZ2</accession>
<protein>
    <submittedName>
        <fullName evidence="2">Uncharacterized protein</fullName>
    </submittedName>
</protein>
<feature type="compositionally biased region" description="Acidic residues" evidence="1">
    <location>
        <begin position="259"/>
        <end position="281"/>
    </location>
</feature>
<dbReference type="AlphaFoldDB" id="A0A166UDZ2"/>
<gene>
    <name evidence="2" type="ORF">FIBSPDRAFT_813895</name>
</gene>
<dbReference type="EMBL" id="KV417489">
    <property type="protein sequence ID" value="KZP31600.1"/>
    <property type="molecule type" value="Genomic_DNA"/>
</dbReference>
<reference evidence="2 3" key="1">
    <citation type="journal article" date="2016" name="Mol. Biol. Evol.">
        <title>Comparative Genomics of Early-Diverging Mushroom-Forming Fungi Provides Insights into the Origins of Lignocellulose Decay Capabilities.</title>
        <authorList>
            <person name="Nagy L.G."/>
            <person name="Riley R."/>
            <person name="Tritt A."/>
            <person name="Adam C."/>
            <person name="Daum C."/>
            <person name="Floudas D."/>
            <person name="Sun H."/>
            <person name="Yadav J.S."/>
            <person name="Pangilinan J."/>
            <person name="Larsson K.H."/>
            <person name="Matsuura K."/>
            <person name="Barry K."/>
            <person name="Labutti K."/>
            <person name="Kuo R."/>
            <person name="Ohm R.A."/>
            <person name="Bhattacharya S.S."/>
            <person name="Shirouzu T."/>
            <person name="Yoshinaga Y."/>
            <person name="Martin F.M."/>
            <person name="Grigoriev I.V."/>
            <person name="Hibbett D.S."/>
        </authorList>
    </citation>
    <scope>NUCLEOTIDE SEQUENCE [LARGE SCALE GENOMIC DNA]</scope>
    <source>
        <strain evidence="2 3">CBS 109695</strain>
    </source>
</reference>
<dbReference type="STRING" id="436010.A0A166UDZ2"/>
<organism evidence="2 3">
    <name type="scientific">Athelia psychrophila</name>
    <dbReference type="NCBI Taxonomy" id="1759441"/>
    <lineage>
        <taxon>Eukaryota</taxon>
        <taxon>Fungi</taxon>
        <taxon>Dikarya</taxon>
        <taxon>Basidiomycota</taxon>
        <taxon>Agaricomycotina</taxon>
        <taxon>Agaricomycetes</taxon>
        <taxon>Agaricomycetidae</taxon>
        <taxon>Atheliales</taxon>
        <taxon>Atheliaceae</taxon>
        <taxon>Athelia</taxon>
    </lineage>
</organism>
<dbReference type="OrthoDB" id="3255261at2759"/>